<dbReference type="RefSeq" id="WP_000572008.1">
    <property type="nucleotide sequence ID" value="NZ_NFCF01000036.1"/>
</dbReference>
<reference evidence="3 4" key="1">
    <citation type="submission" date="2016-10" db="EMBL/GenBank/DDBJ databases">
        <title>Comparative genomics of Bacillus thuringiensis reveals a path to pathogens against multiple invertebrate hosts.</title>
        <authorList>
            <person name="Zheng J."/>
            <person name="Gao Q."/>
            <person name="Liu H."/>
            <person name="Peng D."/>
            <person name="Ruan L."/>
            <person name="Sun M."/>
        </authorList>
    </citation>
    <scope>NUCLEOTIDE SEQUENCE [LARGE SCALE GENOMIC DNA]</scope>
    <source>
        <strain evidence="3">BGSC 4AC1</strain>
    </source>
</reference>
<feature type="domain" description="HTH cro/C1-type" evidence="2">
    <location>
        <begin position="10"/>
        <end position="64"/>
    </location>
</feature>
<evidence type="ECO:0000313" key="4">
    <source>
        <dbReference type="Proteomes" id="UP000195152"/>
    </source>
</evidence>
<dbReference type="InterPro" id="IPR001387">
    <property type="entry name" value="Cro/C1-type_HTH"/>
</dbReference>
<dbReference type="EMBL" id="NFCF01000036">
    <property type="protein sequence ID" value="OTW54571.1"/>
    <property type="molecule type" value="Genomic_DNA"/>
</dbReference>
<dbReference type="SMART" id="SM00530">
    <property type="entry name" value="HTH_XRE"/>
    <property type="match status" value="1"/>
</dbReference>
<dbReference type="Pfam" id="PF01381">
    <property type="entry name" value="HTH_3"/>
    <property type="match status" value="1"/>
</dbReference>
<name>A0A242WE39_BACTU</name>
<dbReference type="InterPro" id="IPR010982">
    <property type="entry name" value="Lambda_DNA-bd_dom_sf"/>
</dbReference>
<dbReference type="SUPFAM" id="SSF47413">
    <property type="entry name" value="lambda repressor-like DNA-binding domains"/>
    <property type="match status" value="1"/>
</dbReference>
<sequence length="116" mass="12861">MIENIIGIRVKEIRNSLAMSQQSFADAIEVSKGMVSLIESGKKKPSRETVSKISNLGNVSADYVMGLSDYKNLNESQSSEVKTELHDMISKIEKLDEDKQKLILNMIKGAVNSLDD</sequence>
<protein>
    <submittedName>
        <fullName evidence="3">Transcriptional regulator</fullName>
    </submittedName>
</protein>
<evidence type="ECO:0000259" key="2">
    <source>
        <dbReference type="PROSITE" id="PS50943"/>
    </source>
</evidence>
<proteinExistence type="predicted"/>
<evidence type="ECO:0000256" key="1">
    <source>
        <dbReference type="ARBA" id="ARBA00023125"/>
    </source>
</evidence>
<accession>A0A242WE39</accession>
<dbReference type="Proteomes" id="UP000195152">
    <property type="component" value="Unassembled WGS sequence"/>
</dbReference>
<gene>
    <name evidence="3" type="ORF">BK699_03200</name>
</gene>
<dbReference type="PROSITE" id="PS50943">
    <property type="entry name" value="HTH_CROC1"/>
    <property type="match status" value="1"/>
</dbReference>
<dbReference type="CDD" id="cd00093">
    <property type="entry name" value="HTH_XRE"/>
    <property type="match status" value="1"/>
</dbReference>
<keyword evidence="1" id="KW-0238">DNA-binding</keyword>
<comment type="caution">
    <text evidence="3">The sequence shown here is derived from an EMBL/GenBank/DDBJ whole genome shotgun (WGS) entry which is preliminary data.</text>
</comment>
<dbReference type="PANTHER" id="PTHR46558">
    <property type="entry name" value="TRACRIPTIONAL REGULATORY PROTEIN-RELATED-RELATED"/>
    <property type="match status" value="1"/>
</dbReference>
<dbReference type="AlphaFoldDB" id="A0A242WE39"/>
<organism evidence="3 4">
    <name type="scientific">Bacillus thuringiensis serovar mexicanensis</name>
    <dbReference type="NCBI Taxonomy" id="180868"/>
    <lineage>
        <taxon>Bacteria</taxon>
        <taxon>Bacillati</taxon>
        <taxon>Bacillota</taxon>
        <taxon>Bacilli</taxon>
        <taxon>Bacillales</taxon>
        <taxon>Bacillaceae</taxon>
        <taxon>Bacillus</taxon>
        <taxon>Bacillus cereus group</taxon>
    </lineage>
</organism>
<dbReference type="GO" id="GO:0003677">
    <property type="term" value="F:DNA binding"/>
    <property type="evidence" value="ECO:0007669"/>
    <property type="project" value="UniProtKB-KW"/>
</dbReference>
<evidence type="ECO:0000313" key="3">
    <source>
        <dbReference type="EMBL" id="OTW54571.1"/>
    </source>
</evidence>
<dbReference type="Gene3D" id="1.10.260.40">
    <property type="entry name" value="lambda repressor-like DNA-binding domains"/>
    <property type="match status" value="1"/>
</dbReference>
<dbReference type="PANTHER" id="PTHR46558:SF11">
    <property type="entry name" value="HTH-TYPE TRANSCRIPTIONAL REGULATOR XRE"/>
    <property type="match status" value="1"/>
</dbReference>